<feature type="domain" description="Hint" evidence="1">
    <location>
        <begin position="159"/>
        <end position="275"/>
    </location>
</feature>
<dbReference type="AlphaFoldDB" id="A0A1I4GLK3"/>
<proteinExistence type="predicted"/>
<dbReference type="InterPro" id="IPR036844">
    <property type="entry name" value="Hint_dom_sf"/>
</dbReference>
<dbReference type="RefSeq" id="WP_093325465.1">
    <property type="nucleotide sequence ID" value="NZ_FOSZ01000009.1"/>
</dbReference>
<keyword evidence="3" id="KW-1185">Reference proteome</keyword>
<dbReference type="STRING" id="1280847.SAMN04488036_10917"/>
<protein>
    <submittedName>
        <fullName evidence="2">Intein N-terminal splicing region</fullName>
    </submittedName>
</protein>
<dbReference type="SMART" id="SM00306">
    <property type="entry name" value="HintN"/>
    <property type="match status" value="1"/>
</dbReference>
<evidence type="ECO:0000259" key="1">
    <source>
        <dbReference type="SMART" id="SM00306"/>
    </source>
</evidence>
<evidence type="ECO:0000313" key="3">
    <source>
        <dbReference type="Proteomes" id="UP000198851"/>
    </source>
</evidence>
<organism evidence="2 3">
    <name type="scientific">Shimia haliotis</name>
    <dbReference type="NCBI Taxonomy" id="1280847"/>
    <lineage>
        <taxon>Bacteria</taxon>
        <taxon>Pseudomonadati</taxon>
        <taxon>Pseudomonadota</taxon>
        <taxon>Alphaproteobacteria</taxon>
        <taxon>Rhodobacterales</taxon>
        <taxon>Roseobacteraceae</taxon>
    </lineage>
</organism>
<dbReference type="Gene3D" id="2.170.16.10">
    <property type="entry name" value="Hedgehog/Intein (Hint) domain"/>
    <property type="match status" value="1"/>
</dbReference>
<dbReference type="CDD" id="cd00081">
    <property type="entry name" value="Hint"/>
    <property type="match status" value="1"/>
</dbReference>
<dbReference type="SUPFAM" id="SSF51294">
    <property type="entry name" value="Hedgehog/intein (Hint) domain"/>
    <property type="match status" value="1"/>
</dbReference>
<accession>A0A1I4GLK3</accession>
<dbReference type="PROSITE" id="PS50817">
    <property type="entry name" value="INTEIN_N_TER"/>
    <property type="match status" value="1"/>
</dbReference>
<dbReference type="OrthoDB" id="6305173at2"/>
<dbReference type="Proteomes" id="UP000198851">
    <property type="component" value="Unassembled WGS sequence"/>
</dbReference>
<name>A0A1I4GLK3_9RHOB</name>
<sequence length="356" mass="38637">MKTGFRGTFVISWSQTEVDGLRAAPVQTLETGVVWSWVGDAVQVDGSGTLLRLDRGEEGTNVRKRAARMVRRLVGAAVTGDGATVDLGNLDVEEPLMEGGFVVTDGAQSYTATVIEVPGSAPLLMFLDELPPKGRELWVVHHSMEALETRAPGGKQAGVICFTPGTMIATPEGPRRIEDLREGDRVQTRDNGAQEVQWIGSKRMTGARLFAMPKLRPIRIRAGALGIDRPDEELLVSPDHRMLVRGAAARALFNSNEVLVAARDLVNGSSVAVDHALREVTYVHLLLPGHEILWANGVESESFHPASASMASLADEDRARLFEKLPELEFSPQDYGPYARRNLSSSEAAILMHDAA</sequence>
<gene>
    <name evidence="2" type="ORF">SAMN04488036_10917</name>
</gene>
<dbReference type="EMBL" id="FOSZ01000009">
    <property type="protein sequence ID" value="SFL30237.1"/>
    <property type="molecule type" value="Genomic_DNA"/>
</dbReference>
<evidence type="ECO:0000313" key="2">
    <source>
        <dbReference type="EMBL" id="SFL30237.1"/>
    </source>
</evidence>
<dbReference type="InterPro" id="IPR028992">
    <property type="entry name" value="Hedgehog/Intein_dom"/>
</dbReference>
<reference evidence="3" key="1">
    <citation type="submission" date="2016-10" db="EMBL/GenBank/DDBJ databases">
        <authorList>
            <person name="Varghese N."/>
            <person name="Submissions S."/>
        </authorList>
    </citation>
    <scope>NUCLEOTIDE SEQUENCE [LARGE SCALE GENOMIC DNA]</scope>
    <source>
        <strain evidence="3">DSM 28453</strain>
    </source>
</reference>
<dbReference type="InterPro" id="IPR003587">
    <property type="entry name" value="Hint_dom_N"/>
</dbReference>
<dbReference type="GO" id="GO:0016539">
    <property type="term" value="P:intein-mediated protein splicing"/>
    <property type="evidence" value="ECO:0007669"/>
    <property type="project" value="InterPro"/>
</dbReference>
<dbReference type="Pfam" id="PF13403">
    <property type="entry name" value="Hint_2"/>
    <property type="match status" value="1"/>
</dbReference>
<dbReference type="InterPro" id="IPR006141">
    <property type="entry name" value="Intein_N"/>
</dbReference>